<dbReference type="SUPFAM" id="SSF46689">
    <property type="entry name" value="Homeodomain-like"/>
    <property type="match status" value="1"/>
</dbReference>
<dbReference type="PROSITE" id="PS01124">
    <property type="entry name" value="HTH_ARAC_FAMILY_2"/>
    <property type="match status" value="1"/>
</dbReference>
<feature type="transmembrane region" description="Helical" evidence="8">
    <location>
        <begin position="21"/>
        <end position="40"/>
    </location>
</feature>
<dbReference type="InterPro" id="IPR015943">
    <property type="entry name" value="WD40/YVTN_repeat-like_dom_sf"/>
</dbReference>
<dbReference type="Gene3D" id="3.30.565.10">
    <property type="entry name" value="Histidine kinase-like ATPase, C-terminal domain"/>
    <property type="match status" value="1"/>
</dbReference>
<dbReference type="PRINTS" id="PR00344">
    <property type="entry name" value="BCTRLSENSOR"/>
</dbReference>
<dbReference type="InterPro" id="IPR011110">
    <property type="entry name" value="Reg_prop"/>
</dbReference>
<dbReference type="Gene3D" id="3.40.50.2300">
    <property type="match status" value="1"/>
</dbReference>
<dbReference type="InterPro" id="IPR003594">
    <property type="entry name" value="HATPase_dom"/>
</dbReference>
<gene>
    <name evidence="12" type="ORF">ACFQ39_03325</name>
</gene>
<dbReference type="InterPro" id="IPR018062">
    <property type="entry name" value="HTH_AraC-typ_CS"/>
</dbReference>
<keyword evidence="13" id="KW-1185">Reference proteome</keyword>
<dbReference type="EMBL" id="JBHTMY010000002">
    <property type="protein sequence ID" value="MFD1314635.1"/>
    <property type="molecule type" value="Genomic_DNA"/>
</dbReference>
<dbReference type="InterPro" id="IPR003661">
    <property type="entry name" value="HisK_dim/P_dom"/>
</dbReference>
<dbReference type="Proteomes" id="UP001597201">
    <property type="component" value="Unassembled WGS sequence"/>
</dbReference>
<accession>A0ABW3Y130</accession>
<dbReference type="SMART" id="SM00388">
    <property type="entry name" value="HisKA"/>
    <property type="match status" value="1"/>
</dbReference>
<dbReference type="PROSITE" id="PS50109">
    <property type="entry name" value="HIS_KIN"/>
    <property type="match status" value="1"/>
</dbReference>
<proteinExistence type="predicted"/>
<evidence type="ECO:0000256" key="3">
    <source>
        <dbReference type="ARBA" id="ARBA00022553"/>
    </source>
</evidence>
<dbReference type="InterPro" id="IPR011006">
    <property type="entry name" value="CheY-like_superfamily"/>
</dbReference>
<dbReference type="CDD" id="cd00082">
    <property type="entry name" value="HisKA"/>
    <property type="match status" value="1"/>
</dbReference>
<feature type="domain" description="HTH araC/xylS-type" evidence="9">
    <location>
        <begin position="1287"/>
        <end position="1386"/>
    </location>
</feature>
<dbReference type="PANTHER" id="PTHR43547">
    <property type="entry name" value="TWO-COMPONENT HISTIDINE KINASE"/>
    <property type="match status" value="1"/>
</dbReference>
<dbReference type="CDD" id="cd16922">
    <property type="entry name" value="HATPase_EvgS-ArcB-TorS-like"/>
    <property type="match status" value="1"/>
</dbReference>
<dbReference type="Gene3D" id="2.60.40.10">
    <property type="entry name" value="Immunoglobulins"/>
    <property type="match status" value="1"/>
</dbReference>
<dbReference type="EC" id="2.7.13.3" evidence="2"/>
<dbReference type="Pfam" id="PF00512">
    <property type="entry name" value="HisKA"/>
    <property type="match status" value="1"/>
</dbReference>
<dbReference type="Pfam" id="PF12833">
    <property type="entry name" value="HTH_18"/>
    <property type="match status" value="1"/>
</dbReference>
<dbReference type="Pfam" id="PF07494">
    <property type="entry name" value="Reg_prop"/>
    <property type="match status" value="5"/>
</dbReference>
<keyword evidence="4" id="KW-0805">Transcription regulation</keyword>
<dbReference type="RefSeq" id="WP_377176429.1">
    <property type="nucleotide sequence ID" value="NZ_JBHTMY010000002.1"/>
</dbReference>
<protein>
    <recommendedName>
        <fullName evidence="2">histidine kinase</fullName>
        <ecNumber evidence="2">2.7.13.3</ecNumber>
    </recommendedName>
</protein>
<dbReference type="InterPro" id="IPR005467">
    <property type="entry name" value="His_kinase_dom"/>
</dbReference>
<evidence type="ECO:0000256" key="4">
    <source>
        <dbReference type="ARBA" id="ARBA00023015"/>
    </source>
</evidence>
<feature type="domain" description="Histidine kinase" evidence="10">
    <location>
        <begin position="883"/>
        <end position="1101"/>
    </location>
</feature>
<feature type="modified residue" description="4-aspartylphosphate" evidence="7">
    <location>
        <position position="1188"/>
    </location>
</feature>
<evidence type="ECO:0000256" key="7">
    <source>
        <dbReference type="PROSITE-ProRule" id="PRU00169"/>
    </source>
</evidence>
<dbReference type="SMART" id="SM00387">
    <property type="entry name" value="HATPase_c"/>
    <property type="match status" value="1"/>
</dbReference>
<dbReference type="SUPFAM" id="SSF63829">
    <property type="entry name" value="Calcium-dependent phosphotriesterase"/>
    <property type="match status" value="2"/>
</dbReference>
<dbReference type="SMART" id="SM00342">
    <property type="entry name" value="HTH_ARAC"/>
    <property type="match status" value="1"/>
</dbReference>
<dbReference type="PROSITE" id="PS00041">
    <property type="entry name" value="HTH_ARAC_FAMILY_1"/>
    <property type="match status" value="1"/>
</dbReference>
<evidence type="ECO:0000256" key="1">
    <source>
        <dbReference type="ARBA" id="ARBA00000085"/>
    </source>
</evidence>
<comment type="caution">
    <text evidence="12">The sequence shown here is derived from an EMBL/GenBank/DDBJ whole genome shotgun (WGS) entry which is preliminary data.</text>
</comment>
<evidence type="ECO:0000259" key="9">
    <source>
        <dbReference type="PROSITE" id="PS01124"/>
    </source>
</evidence>
<evidence type="ECO:0000313" key="13">
    <source>
        <dbReference type="Proteomes" id="UP001597201"/>
    </source>
</evidence>
<dbReference type="InterPro" id="IPR036890">
    <property type="entry name" value="HATPase_C_sf"/>
</dbReference>
<reference evidence="13" key="1">
    <citation type="journal article" date="2019" name="Int. J. Syst. Evol. Microbiol.">
        <title>The Global Catalogue of Microorganisms (GCM) 10K type strain sequencing project: providing services to taxonomists for standard genome sequencing and annotation.</title>
        <authorList>
            <consortium name="The Broad Institute Genomics Platform"/>
            <consortium name="The Broad Institute Genome Sequencing Center for Infectious Disease"/>
            <person name="Wu L."/>
            <person name="Ma J."/>
        </authorList>
    </citation>
    <scope>NUCLEOTIDE SEQUENCE [LARGE SCALE GENOMIC DNA]</scope>
    <source>
        <strain evidence="13">CCUG 61485</strain>
    </source>
</reference>
<name>A0ABW3Y130_9FLAO</name>
<dbReference type="InterPro" id="IPR013783">
    <property type="entry name" value="Ig-like_fold"/>
</dbReference>
<evidence type="ECO:0000256" key="6">
    <source>
        <dbReference type="ARBA" id="ARBA00023163"/>
    </source>
</evidence>
<evidence type="ECO:0000259" key="11">
    <source>
        <dbReference type="PROSITE" id="PS50110"/>
    </source>
</evidence>
<dbReference type="InterPro" id="IPR036097">
    <property type="entry name" value="HisK_dim/P_sf"/>
</dbReference>
<keyword evidence="3 7" id="KW-0597">Phosphoprotein</keyword>
<dbReference type="SUPFAM" id="SSF55874">
    <property type="entry name" value="ATPase domain of HSP90 chaperone/DNA topoisomerase II/histidine kinase"/>
    <property type="match status" value="1"/>
</dbReference>
<dbReference type="SUPFAM" id="SSF101898">
    <property type="entry name" value="NHL repeat"/>
    <property type="match status" value="1"/>
</dbReference>
<dbReference type="Gene3D" id="1.10.287.130">
    <property type="match status" value="1"/>
</dbReference>
<evidence type="ECO:0000256" key="8">
    <source>
        <dbReference type="SAM" id="Phobius"/>
    </source>
</evidence>
<evidence type="ECO:0000256" key="5">
    <source>
        <dbReference type="ARBA" id="ARBA00023125"/>
    </source>
</evidence>
<keyword evidence="8" id="KW-1133">Transmembrane helix</keyword>
<comment type="catalytic activity">
    <reaction evidence="1">
        <text>ATP + protein L-histidine = ADP + protein N-phospho-L-histidine.</text>
        <dbReference type="EC" id="2.7.13.3"/>
    </reaction>
</comment>
<evidence type="ECO:0000256" key="2">
    <source>
        <dbReference type="ARBA" id="ARBA00012438"/>
    </source>
</evidence>
<keyword evidence="6" id="KW-0804">Transcription</keyword>
<dbReference type="Pfam" id="PF02518">
    <property type="entry name" value="HATPase_c"/>
    <property type="match status" value="1"/>
</dbReference>
<dbReference type="SUPFAM" id="SSF52172">
    <property type="entry name" value="CheY-like"/>
    <property type="match status" value="1"/>
</dbReference>
<sequence length="1388" mass="159582">MDELNIGVQKCTKDRRIRSSRLRLTVNLFLTLLGFCSAIFSQGIRFKHLNINDGLSQNAVFAITQDKEGFMWFGTKDGLNKYDGYKFTVYQHDPNNQMSLDANYIKSLYCDKQGVLWVGTESGMLNRFDKKSNSFLRIKLPLADGSGDNHFEIKTINEDVSGNIWVGTRDNGLFQISVSAKNTDDYQVEQIHNVKDGLYPLSHNTIRDIYADEKGYLWIGTNVGLNRLNIETKEIKSFYLDVKKPEAPKSNSDLSITCIYGNNDGYLWLGTLTGLVKFDTSNFKYKVYPHHLSVFRYGWGEITEIIEDKDHDLWLATSAELMRFNPITEKYTSYKHDAYQDESLSFNSVSSLFLDRSHIIWIGTTGMGIDYYDPKAHHFLLLRTKNGENSRISSFSITSILEENDRYVWVSGEVLYRWDRETGKIQSFEGDSNEPYRFGNTAAWSMIKSKDGNLWFSSTTGIYKYDPKTGKSTNFRYSPDDPNGVPQKDVYLIYEDLEQNLWIVTENFLSKMIDRENGVFTHFRYLNGPEFNVYVRPVLLDEGIGKMWLGSKHGLLLFDKKTETFEALINQPENPNSLINNHVKSLCQDPIDPEKFLWIGTSGGLELYDKEQKTFSHFTEKDGLPNNVIYGILPDPPHHLWLSTNKGLSKFNLEEKRFRNFDVQDGLQSNEFNTGAYFRSEKGELFFGGINGLNYFIPGQIKNNAYIPPIAFTGLKVYSESSDTNKQNFFTDISLYDKNSLTFNNKDGIITFEFSALDFSSPKKNQYAYKLDKLHEDWIYINNQNTATFTNLPSGNYTFHVKGSNNDGVWNEAGISIPIKVLPHWSGTWWAYALYAILLFSLLSFIRNREMKRLAIKNQLGLERIESDSLRELDQLKSQFFTNISHEFRTPLTLIAGQTENLLEELQSTENVHKVQRISQNAKRIMQLINQIMDLAKLEAGKMNLYKEQENIVLYLKNLFFSFESIAEQKDINLIFISDENDIQVVFDLEKMDKIITNLISNAIKFTKDNGSIELNIKRHSKDRLTILLTDSGIGISEKDLPHIFDRFYQADNSETKKYEGTGIGLALTKELVELHGGTIVVHSNKKDGGTIFKIDLPIGEPKSDQVTIKFEDVERQNHVDSWEKMVRTETILTDRVQKIILLIEDNEDIRKFVAEQLMDTYEIVEAENGDQGIEEAQKLIPDLIITDVMMPKMDGHSLVKYLKNNEKTSHIPIVMLTGKATQEDKLSGLETGVDAYITKPFSIKELKIWIANLIRQHEQIREKYRNEFVIDPTEISVRTLDQDFLLNLQKLVLQNLNDATFGVEQLAEKTNLSTSQLHRKLHALIDQAPGQFIRNMRLQKASELIKQNKDSLADICFKTGFNDQAYFSRAFKNQFGCSPSAYKKDFN</sequence>
<dbReference type="InterPro" id="IPR001789">
    <property type="entry name" value="Sig_transdc_resp-reg_receiver"/>
</dbReference>
<keyword evidence="5" id="KW-0238">DNA-binding</keyword>
<dbReference type="Gene3D" id="1.10.10.60">
    <property type="entry name" value="Homeodomain-like"/>
    <property type="match status" value="1"/>
</dbReference>
<dbReference type="InterPro" id="IPR009057">
    <property type="entry name" value="Homeodomain-like_sf"/>
</dbReference>
<dbReference type="PANTHER" id="PTHR43547:SF2">
    <property type="entry name" value="HYBRID SIGNAL TRANSDUCTION HISTIDINE KINASE C"/>
    <property type="match status" value="1"/>
</dbReference>
<keyword evidence="8" id="KW-0812">Transmembrane</keyword>
<dbReference type="InterPro" id="IPR018060">
    <property type="entry name" value="HTH_AraC"/>
</dbReference>
<dbReference type="InterPro" id="IPR004358">
    <property type="entry name" value="Sig_transdc_His_kin-like_C"/>
</dbReference>
<evidence type="ECO:0000259" key="10">
    <source>
        <dbReference type="PROSITE" id="PS50109"/>
    </source>
</evidence>
<dbReference type="PROSITE" id="PS50110">
    <property type="entry name" value="RESPONSE_REGULATORY"/>
    <property type="match status" value="1"/>
</dbReference>
<dbReference type="SUPFAM" id="SSF47384">
    <property type="entry name" value="Homodimeric domain of signal transducing histidine kinase"/>
    <property type="match status" value="1"/>
</dbReference>
<dbReference type="InterPro" id="IPR011123">
    <property type="entry name" value="Y_Y_Y"/>
</dbReference>
<evidence type="ECO:0000313" key="12">
    <source>
        <dbReference type="EMBL" id="MFD1314635.1"/>
    </source>
</evidence>
<organism evidence="12 13">
    <name type="scientific">Namhaeicola litoreus</name>
    <dbReference type="NCBI Taxonomy" id="1052145"/>
    <lineage>
        <taxon>Bacteria</taxon>
        <taxon>Pseudomonadati</taxon>
        <taxon>Bacteroidota</taxon>
        <taxon>Flavobacteriia</taxon>
        <taxon>Flavobacteriales</taxon>
        <taxon>Flavobacteriaceae</taxon>
        <taxon>Namhaeicola</taxon>
    </lineage>
</organism>
<dbReference type="SMART" id="SM00448">
    <property type="entry name" value="REC"/>
    <property type="match status" value="1"/>
</dbReference>
<dbReference type="Gene3D" id="2.130.10.10">
    <property type="entry name" value="YVTN repeat-like/Quinoprotein amine dehydrogenase"/>
    <property type="match status" value="3"/>
</dbReference>
<dbReference type="Pfam" id="PF00072">
    <property type="entry name" value="Response_reg"/>
    <property type="match status" value="1"/>
</dbReference>
<keyword evidence="8" id="KW-0472">Membrane</keyword>
<dbReference type="CDD" id="cd17574">
    <property type="entry name" value="REC_OmpR"/>
    <property type="match status" value="1"/>
</dbReference>
<dbReference type="Pfam" id="PF07495">
    <property type="entry name" value="Y_Y_Y"/>
    <property type="match status" value="1"/>
</dbReference>
<feature type="domain" description="Response regulatory" evidence="11">
    <location>
        <begin position="1140"/>
        <end position="1255"/>
    </location>
</feature>